<proteinExistence type="predicted"/>
<dbReference type="SUPFAM" id="SSF48230">
    <property type="entry name" value="Chondroitin AC/alginate lyase"/>
    <property type="match status" value="1"/>
</dbReference>
<dbReference type="PANTHER" id="PTHR39210">
    <property type="entry name" value="HEPARIN-SULFATE LYASE"/>
    <property type="match status" value="1"/>
</dbReference>
<dbReference type="EMBL" id="UIDG01000645">
    <property type="protein sequence ID" value="SUS08806.1"/>
    <property type="molecule type" value="Genomic_DNA"/>
</dbReference>
<feature type="domain" description="Heparin-sulfate lyase N-terminal" evidence="6">
    <location>
        <begin position="118"/>
        <end position="292"/>
    </location>
</feature>
<evidence type="ECO:0000259" key="5">
    <source>
        <dbReference type="Pfam" id="PF07940"/>
    </source>
</evidence>
<comment type="subcellular location">
    <subcellularLocation>
        <location evidence="1">Periplasm</location>
    </subcellularLocation>
</comment>
<dbReference type="GO" id="GO:0016829">
    <property type="term" value="F:lyase activity"/>
    <property type="evidence" value="ECO:0007669"/>
    <property type="project" value="UniProtKB-KW"/>
</dbReference>
<dbReference type="Gene3D" id="1.50.10.100">
    <property type="entry name" value="Chondroitin AC/alginate lyase"/>
    <property type="match status" value="1"/>
</dbReference>
<dbReference type="InterPro" id="IPR012480">
    <property type="entry name" value="Hepar_II_III_C"/>
</dbReference>
<evidence type="ECO:0000313" key="7">
    <source>
        <dbReference type="EMBL" id="SUS08806.1"/>
    </source>
</evidence>
<evidence type="ECO:0000259" key="6">
    <source>
        <dbReference type="Pfam" id="PF16889"/>
    </source>
</evidence>
<feature type="domain" description="Heparinase II/III-like C-terminal" evidence="5">
    <location>
        <begin position="324"/>
        <end position="545"/>
    </location>
</feature>
<dbReference type="InterPro" id="IPR008929">
    <property type="entry name" value="Chondroitin_lyas"/>
</dbReference>
<dbReference type="Gene3D" id="2.70.98.70">
    <property type="match status" value="1"/>
</dbReference>
<accession>A0A380TKF1</accession>
<gene>
    <name evidence="7" type="ORF">DF3PB_90008</name>
</gene>
<keyword evidence="2" id="KW-0732">Signal</keyword>
<keyword evidence="4" id="KW-0456">Lyase</keyword>
<evidence type="ECO:0000256" key="2">
    <source>
        <dbReference type="ARBA" id="ARBA00022729"/>
    </source>
</evidence>
<organism evidence="7">
    <name type="scientific">metagenome</name>
    <dbReference type="NCBI Taxonomy" id="256318"/>
    <lineage>
        <taxon>unclassified sequences</taxon>
        <taxon>metagenomes</taxon>
    </lineage>
</organism>
<evidence type="ECO:0000256" key="1">
    <source>
        <dbReference type="ARBA" id="ARBA00004418"/>
    </source>
</evidence>
<dbReference type="PANTHER" id="PTHR39210:SF1">
    <property type="entry name" value="HEPARIN-SULFATE LYASE"/>
    <property type="match status" value="1"/>
</dbReference>
<protein>
    <submittedName>
        <fullName evidence="7">Uncharacterized protein</fullName>
    </submittedName>
</protein>
<dbReference type="Pfam" id="PF07940">
    <property type="entry name" value="Hepar_II_III_C"/>
    <property type="match status" value="1"/>
</dbReference>
<evidence type="ECO:0000256" key="3">
    <source>
        <dbReference type="ARBA" id="ARBA00022764"/>
    </source>
</evidence>
<dbReference type="InterPro" id="IPR031680">
    <property type="entry name" value="Hepar_II_III_N"/>
</dbReference>
<name>A0A380TKF1_9ZZZZ</name>
<keyword evidence="3" id="KW-0574">Periplasm</keyword>
<dbReference type="Pfam" id="PF16889">
    <property type="entry name" value="Hepar_II_III_N"/>
    <property type="match status" value="1"/>
</dbReference>
<dbReference type="AlphaFoldDB" id="A0A380TKF1"/>
<reference evidence="7" key="1">
    <citation type="submission" date="2018-07" db="EMBL/GenBank/DDBJ databases">
        <authorList>
            <person name="Quirk P.G."/>
            <person name="Krulwich T.A."/>
        </authorList>
    </citation>
    <scope>NUCLEOTIDE SEQUENCE</scope>
</reference>
<sequence length="563" mass="62868">MIGEIARALRTVSYLKWQQIGWLAYRRLRPLTPVKVKSSAPVLRRGGVGLLPRPCNARLGWDGGWTFEFVGVRRSFAPESLDWHPDDVSRLWRYNLHYFDFLLDDTCSVAARDALIDHWITANPPGSPEAWEPYPTSLRIVNWIDYFLRTDGARAPKEVWLKSLLHQAAWLARNVEYHILANHLFKNGVALLFAGVFFEGAEAERWLALGQRILEGEIEEQLLPDGGHFERSPMYHCIVTQDVLDVVNLLQATPAAPQNLRALIVAKARAAIAFLDGIIHPDGDIPLFNDSAFGIAPHPRALKTYAAAILWEGGVGMADERSLRVSAFADSGYFVCRHGQDHLIVDCGAIGPDYQPGHAHCDLLSFELSLNGERAIVDSGVSGYDGDPLRAFVRSTAAHNTVQVDGVEQSEMWGTFRVGRRARPLFARIEQRSDGEIVFEGTHDGYAHLPQRVIHYRRIVYRPADRLWTIIDQLEGDGEATIEAFLHIAPEWELTLHDGVFTAESSGGIVKVEIRPRGWDHVAVEGGHYCPQFSHACSNRVITLRQRSALLFEGVMTIAASAG</sequence>
<evidence type="ECO:0000256" key="4">
    <source>
        <dbReference type="ARBA" id="ARBA00023239"/>
    </source>
</evidence>
<dbReference type="GO" id="GO:0042597">
    <property type="term" value="C:periplasmic space"/>
    <property type="evidence" value="ECO:0007669"/>
    <property type="project" value="UniProtKB-SubCell"/>
</dbReference>